<proteinExistence type="predicted"/>
<evidence type="ECO:0000313" key="3">
    <source>
        <dbReference type="Proteomes" id="UP001203297"/>
    </source>
</evidence>
<accession>A0AAD4M516</accession>
<dbReference type="AlphaFoldDB" id="A0AAD4M516"/>
<name>A0AAD4M516_9AGAM</name>
<dbReference type="InterPro" id="IPR013897">
    <property type="entry name" value="Duc1"/>
</dbReference>
<sequence length="108" mass="12019">MPRLRVAAGPSIDALVPISVNTDVPHSIVSDAFEGQILVYIKGFTDKEGKVLQSEYFDREDRKGITWSIQVQGRFLHPISADDVLFGNTFDRPLKLPWGSGAALKFMQ</sequence>
<dbReference type="EMBL" id="WTXG01000014">
    <property type="protein sequence ID" value="KAI0301636.1"/>
    <property type="molecule type" value="Genomic_DNA"/>
</dbReference>
<protein>
    <recommendedName>
        <fullName evidence="1">Domain of unknown function at the cortex 1 domain-containing protein</fullName>
    </recommendedName>
</protein>
<evidence type="ECO:0000259" key="1">
    <source>
        <dbReference type="Pfam" id="PF08588"/>
    </source>
</evidence>
<gene>
    <name evidence="2" type="ORF">B0F90DRAFT_1718854</name>
</gene>
<evidence type="ECO:0000313" key="2">
    <source>
        <dbReference type="EMBL" id="KAI0301636.1"/>
    </source>
</evidence>
<dbReference type="PANTHER" id="PTHR34826">
    <property type="entry name" value="UPF0590 PROTEIN C409.17C"/>
    <property type="match status" value="1"/>
</dbReference>
<organism evidence="2 3">
    <name type="scientific">Multifurca ochricompacta</name>
    <dbReference type="NCBI Taxonomy" id="376703"/>
    <lineage>
        <taxon>Eukaryota</taxon>
        <taxon>Fungi</taxon>
        <taxon>Dikarya</taxon>
        <taxon>Basidiomycota</taxon>
        <taxon>Agaricomycotina</taxon>
        <taxon>Agaricomycetes</taxon>
        <taxon>Russulales</taxon>
        <taxon>Russulaceae</taxon>
        <taxon>Multifurca</taxon>
    </lineage>
</organism>
<dbReference type="Proteomes" id="UP001203297">
    <property type="component" value="Unassembled WGS sequence"/>
</dbReference>
<dbReference type="Pfam" id="PF08588">
    <property type="entry name" value="Duc1"/>
    <property type="match status" value="1"/>
</dbReference>
<keyword evidence="3" id="KW-1185">Reference proteome</keyword>
<reference evidence="2" key="1">
    <citation type="journal article" date="2022" name="New Phytol.">
        <title>Evolutionary transition to the ectomycorrhizal habit in the genomes of a hyperdiverse lineage of mushroom-forming fungi.</title>
        <authorList>
            <person name="Looney B."/>
            <person name="Miyauchi S."/>
            <person name="Morin E."/>
            <person name="Drula E."/>
            <person name="Courty P.E."/>
            <person name="Kohler A."/>
            <person name="Kuo A."/>
            <person name="LaButti K."/>
            <person name="Pangilinan J."/>
            <person name="Lipzen A."/>
            <person name="Riley R."/>
            <person name="Andreopoulos W."/>
            <person name="He G."/>
            <person name="Johnson J."/>
            <person name="Nolan M."/>
            <person name="Tritt A."/>
            <person name="Barry K.W."/>
            <person name="Grigoriev I.V."/>
            <person name="Nagy L.G."/>
            <person name="Hibbett D."/>
            <person name="Henrissat B."/>
            <person name="Matheny P.B."/>
            <person name="Labbe J."/>
            <person name="Martin F.M."/>
        </authorList>
    </citation>
    <scope>NUCLEOTIDE SEQUENCE</scope>
    <source>
        <strain evidence="2">BPL690</strain>
    </source>
</reference>
<dbReference type="PANTHER" id="PTHR34826:SF2">
    <property type="entry name" value="UPF0590 PROTEIN C409.17C"/>
    <property type="match status" value="1"/>
</dbReference>
<feature type="domain" description="Domain of unknown function at the cortex 1" evidence="1">
    <location>
        <begin position="3"/>
        <end position="108"/>
    </location>
</feature>
<comment type="caution">
    <text evidence="2">The sequence shown here is derived from an EMBL/GenBank/DDBJ whole genome shotgun (WGS) entry which is preliminary data.</text>
</comment>